<dbReference type="SMART" id="SM00184">
    <property type="entry name" value="RING"/>
    <property type="match status" value="1"/>
</dbReference>
<evidence type="ECO:0000256" key="1">
    <source>
        <dbReference type="ARBA" id="ARBA00000900"/>
    </source>
</evidence>
<evidence type="ECO:0000256" key="2">
    <source>
        <dbReference type="ARBA" id="ARBA00004167"/>
    </source>
</evidence>
<keyword evidence="18" id="KW-1185">Reference proteome</keyword>
<evidence type="ECO:0000256" key="9">
    <source>
        <dbReference type="ARBA" id="ARBA00022786"/>
    </source>
</evidence>
<comment type="subcellular location">
    <subcellularLocation>
        <location evidence="2">Membrane</location>
        <topology evidence="2">Single-pass membrane protein</topology>
    </subcellularLocation>
</comment>
<dbReference type="UniPathway" id="UPA00143"/>
<evidence type="ECO:0000256" key="13">
    <source>
        <dbReference type="ARBA" id="ARBA00024209"/>
    </source>
</evidence>
<dbReference type="Proteomes" id="UP000306102">
    <property type="component" value="Unassembled WGS sequence"/>
</dbReference>
<evidence type="ECO:0000256" key="5">
    <source>
        <dbReference type="ARBA" id="ARBA00022679"/>
    </source>
</evidence>
<dbReference type="GO" id="GO:0061630">
    <property type="term" value="F:ubiquitin protein ligase activity"/>
    <property type="evidence" value="ECO:0007669"/>
    <property type="project" value="UniProtKB-EC"/>
</dbReference>
<feature type="domain" description="RING-type" evidence="16">
    <location>
        <begin position="86"/>
        <end position="128"/>
    </location>
</feature>
<dbReference type="GO" id="GO:0016567">
    <property type="term" value="P:protein ubiquitination"/>
    <property type="evidence" value="ECO:0007669"/>
    <property type="project" value="UniProtKB-UniPathway"/>
</dbReference>
<comment type="pathway">
    <text evidence="3">Protein modification; protein ubiquitination.</text>
</comment>
<gene>
    <name evidence="17" type="ORF">TEA_000855</name>
</gene>
<dbReference type="PANTHER" id="PTHR45676">
    <property type="entry name" value="RING-H2 FINGER PROTEIN ATL51-RELATED"/>
    <property type="match status" value="1"/>
</dbReference>
<dbReference type="AlphaFoldDB" id="A0A4S4D3A4"/>
<evidence type="ECO:0000256" key="10">
    <source>
        <dbReference type="ARBA" id="ARBA00022833"/>
    </source>
</evidence>
<keyword evidence="7" id="KW-0479">Metal-binding</keyword>
<dbReference type="FunFam" id="3.30.40.10:FF:000187">
    <property type="entry name" value="E3 ubiquitin-protein ligase ATL6"/>
    <property type="match status" value="1"/>
</dbReference>
<dbReference type="PANTHER" id="PTHR45676:SF177">
    <property type="entry name" value="RING-TYPE E3 UBIQUITIN TRANSFERASE"/>
    <property type="match status" value="1"/>
</dbReference>
<keyword evidence="9" id="KW-0833">Ubl conjugation pathway</keyword>
<dbReference type="Gene3D" id="3.30.40.10">
    <property type="entry name" value="Zinc/RING finger domain, C3HC4 (zinc finger)"/>
    <property type="match status" value="1"/>
</dbReference>
<evidence type="ECO:0000256" key="11">
    <source>
        <dbReference type="ARBA" id="ARBA00022989"/>
    </source>
</evidence>
<dbReference type="InterPro" id="IPR001841">
    <property type="entry name" value="Znf_RING"/>
</dbReference>
<proteinExistence type="inferred from homology"/>
<evidence type="ECO:0000313" key="17">
    <source>
        <dbReference type="EMBL" id="THF96668.1"/>
    </source>
</evidence>
<sequence>MTEDAEEDESQLKSQLFVLVIIFGSAALVVVFYHLVKITWYNRRQRARSRQPRPRTGPENSTVEAIPAHKYRKGADVAGGEDAATCAVCLCDFEEGDEVRTLPGCMHSFHVDCIDMWLFSHSNCPMCRSDAVSAPHTPAGRHGSNVVPELGV</sequence>
<comment type="catalytic activity">
    <reaction evidence="1">
        <text>S-ubiquitinyl-[E2 ubiquitin-conjugating enzyme]-L-cysteine + [acceptor protein]-L-lysine = [E2 ubiquitin-conjugating enzyme]-L-cysteine + N(6)-ubiquitinyl-[acceptor protein]-L-lysine.</text>
        <dbReference type="EC" id="2.3.2.27"/>
    </reaction>
</comment>
<evidence type="ECO:0000256" key="4">
    <source>
        <dbReference type="ARBA" id="ARBA00012483"/>
    </source>
</evidence>
<evidence type="ECO:0000256" key="15">
    <source>
        <dbReference type="SAM" id="Phobius"/>
    </source>
</evidence>
<dbReference type="EC" id="2.3.2.27" evidence="4"/>
<organism evidence="17 18">
    <name type="scientific">Camellia sinensis var. sinensis</name>
    <name type="common">China tea</name>
    <dbReference type="NCBI Taxonomy" id="542762"/>
    <lineage>
        <taxon>Eukaryota</taxon>
        <taxon>Viridiplantae</taxon>
        <taxon>Streptophyta</taxon>
        <taxon>Embryophyta</taxon>
        <taxon>Tracheophyta</taxon>
        <taxon>Spermatophyta</taxon>
        <taxon>Magnoliopsida</taxon>
        <taxon>eudicotyledons</taxon>
        <taxon>Gunneridae</taxon>
        <taxon>Pentapetalae</taxon>
        <taxon>asterids</taxon>
        <taxon>Ericales</taxon>
        <taxon>Theaceae</taxon>
        <taxon>Camellia</taxon>
    </lineage>
</organism>
<dbReference type="GO" id="GO:0016020">
    <property type="term" value="C:membrane"/>
    <property type="evidence" value="ECO:0007669"/>
    <property type="project" value="UniProtKB-SubCell"/>
</dbReference>
<dbReference type="GO" id="GO:0008270">
    <property type="term" value="F:zinc ion binding"/>
    <property type="evidence" value="ECO:0007669"/>
    <property type="project" value="UniProtKB-KW"/>
</dbReference>
<dbReference type="InterPro" id="IPR013083">
    <property type="entry name" value="Znf_RING/FYVE/PHD"/>
</dbReference>
<dbReference type="SUPFAM" id="SSF57850">
    <property type="entry name" value="RING/U-box"/>
    <property type="match status" value="1"/>
</dbReference>
<protein>
    <recommendedName>
        <fullName evidence="4">RING-type E3 ubiquitin transferase</fullName>
        <ecNumber evidence="4">2.3.2.27</ecNumber>
    </recommendedName>
</protein>
<evidence type="ECO:0000256" key="7">
    <source>
        <dbReference type="ARBA" id="ARBA00022723"/>
    </source>
</evidence>
<evidence type="ECO:0000256" key="6">
    <source>
        <dbReference type="ARBA" id="ARBA00022692"/>
    </source>
</evidence>
<evidence type="ECO:0000256" key="12">
    <source>
        <dbReference type="ARBA" id="ARBA00023136"/>
    </source>
</evidence>
<keyword evidence="10" id="KW-0862">Zinc</keyword>
<comment type="similarity">
    <text evidence="13">Belongs to the RING-type zinc finger family. ATL subfamily.</text>
</comment>
<keyword evidence="6 15" id="KW-0812">Transmembrane</keyword>
<evidence type="ECO:0000256" key="8">
    <source>
        <dbReference type="ARBA" id="ARBA00022771"/>
    </source>
</evidence>
<dbReference type="EMBL" id="SDRB02012791">
    <property type="protein sequence ID" value="THF96668.1"/>
    <property type="molecule type" value="Genomic_DNA"/>
</dbReference>
<keyword evidence="12 15" id="KW-0472">Membrane</keyword>
<evidence type="ECO:0000313" key="18">
    <source>
        <dbReference type="Proteomes" id="UP000306102"/>
    </source>
</evidence>
<dbReference type="PROSITE" id="PS50089">
    <property type="entry name" value="ZF_RING_2"/>
    <property type="match status" value="1"/>
</dbReference>
<comment type="caution">
    <text evidence="17">The sequence shown here is derived from an EMBL/GenBank/DDBJ whole genome shotgun (WGS) entry which is preliminary data.</text>
</comment>
<keyword evidence="5" id="KW-0808">Transferase</keyword>
<dbReference type="Pfam" id="PF13639">
    <property type="entry name" value="zf-RING_2"/>
    <property type="match status" value="1"/>
</dbReference>
<name>A0A4S4D3A4_CAMSN</name>
<accession>A0A4S4D3A4</accession>
<keyword evidence="8 14" id="KW-0863">Zinc-finger</keyword>
<evidence type="ECO:0000256" key="14">
    <source>
        <dbReference type="PROSITE-ProRule" id="PRU00175"/>
    </source>
</evidence>
<evidence type="ECO:0000256" key="3">
    <source>
        <dbReference type="ARBA" id="ARBA00004906"/>
    </source>
</evidence>
<evidence type="ECO:0000259" key="16">
    <source>
        <dbReference type="PROSITE" id="PS50089"/>
    </source>
</evidence>
<keyword evidence="11 15" id="KW-1133">Transmembrane helix</keyword>
<reference evidence="17 18" key="1">
    <citation type="journal article" date="2018" name="Proc. Natl. Acad. Sci. U.S.A.">
        <title>Draft genome sequence of Camellia sinensis var. sinensis provides insights into the evolution of the tea genome and tea quality.</title>
        <authorList>
            <person name="Wei C."/>
            <person name="Yang H."/>
            <person name="Wang S."/>
            <person name="Zhao J."/>
            <person name="Liu C."/>
            <person name="Gao L."/>
            <person name="Xia E."/>
            <person name="Lu Y."/>
            <person name="Tai Y."/>
            <person name="She G."/>
            <person name="Sun J."/>
            <person name="Cao H."/>
            <person name="Tong W."/>
            <person name="Gao Q."/>
            <person name="Li Y."/>
            <person name="Deng W."/>
            <person name="Jiang X."/>
            <person name="Wang W."/>
            <person name="Chen Q."/>
            <person name="Zhang S."/>
            <person name="Li H."/>
            <person name="Wu J."/>
            <person name="Wang P."/>
            <person name="Li P."/>
            <person name="Shi C."/>
            <person name="Zheng F."/>
            <person name="Jian J."/>
            <person name="Huang B."/>
            <person name="Shan D."/>
            <person name="Shi M."/>
            <person name="Fang C."/>
            <person name="Yue Y."/>
            <person name="Li F."/>
            <person name="Li D."/>
            <person name="Wei S."/>
            <person name="Han B."/>
            <person name="Jiang C."/>
            <person name="Yin Y."/>
            <person name="Xia T."/>
            <person name="Zhang Z."/>
            <person name="Bennetzen J.L."/>
            <person name="Zhao S."/>
            <person name="Wan X."/>
        </authorList>
    </citation>
    <scope>NUCLEOTIDE SEQUENCE [LARGE SCALE GENOMIC DNA]</scope>
    <source>
        <strain evidence="18">cv. Shuchazao</strain>
        <tissue evidence="17">Leaf</tissue>
    </source>
</reference>
<feature type="transmembrane region" description="Helical" evidence="15">
    <location>
        <begin position="16"/>
        <end position="36"/>
    </location>
</feature>
<dbReference type="CDD" id="cd16461">
    <property type="entry name" value="RING-H2_EL5-like"/>
    <property type="match status" value="1"/>
</dbReference>